<evidence type="ECO:0000256" key="1">
    <source>
        <dbReference type="ARBA" id="ARBA00022723"/>
    </source>
</evidence>
<feature type="domain" description="C2H2-type" evidence="6">
    <location>
        <begin position="1"/>
        <end position="24"/>
    </location>
</feature>
<dbReference type="OrthoDB" id="6105938at2759"/>
<organism evidence="7 8">
    <name type="scientific">Zopfia rhizophila CBS 207.26</name>
    <dbReference type="NCBI Taxonomy" id="1314779"/>
    <lineage>
        <taxon>Eukaryota</taxon>
        <taxon>Fungi</taxon>
        <taxon>Dikarya</taxon>
        <taxon>Ascomycota</taxon>
        <taxon>Pezizomycotina</taxon>
        <taxon>Dothideomycetes</taxon>
        <taxon>Dothideomycetes incertae sedis</taxon>
        <taxon>Zopfiaceae</taxon>
        <taxon>Zopfia</taxon>
    </lineage>
</organism>
<evidence type="ECO:0000256" key="2">
    <source>
        <dbReference type="ARBA" id="ARBA00022737"/>
    </source>
</evidence>
<dbReference type="SUPFAM" id="SSF57667">
    <property type="entry name" value="beta-beta-alpha zinc fingers"/>
    <property type="match status" value="1"/>
</dbReference>
<sequence>CYRCQKTFRSFTALDQHIRDSLFHWECPECYTDCASRDQLLNHYRKDGCRVVCGGCNDGNGASWVPNSNAYRQHVRDYNVCPKCERHFLSTSNLAHHNLTHREPHVECYGCSRKFNRYGGMIIHLEAGTCPSGFDIYDLNQSAAMCFQWKKYIDEDFRYDLLNCADLNHEYGYKVRPFKCPTCESTFPKLSSLFMHAGAPLGCSQTLESGAIAKLRRWLYKRHG</sequence>
<dbReference type="PANTHER" id="PTHR24409:SF295">
    <property type="entry name" value="AZ2-RELATED"/>
    <property type="match status" value="1"/>
</dbReference>
<keyword evidence="8" id="KW-1185">Reference proteome</keyword>
<dbReference type="Proteomes" id="UP000800200">
    <property type="component" value="Unassembled WGS sequence"/>
</dbReference>
<dbReference type="AlphaFoldDB" id="A0A6A6EI09"/>
<keyword evidence="3 5" id="KW-0863">Zinc-finger</keyword>
<name>A0A6A6EI09_9PEZI</name>
<evidence type="ECO:0000256" key="4">
    <source>
        <dbReference type="ARBA" id="ARBA00022833"/>
    </source>
</evidence>
<dbReference type="GO" id="GO:0008270">
    <property type="term" value="F:zinc ion binding"/>
    <property type="evidence" value="ECO:0007669"/>
    <property type="project" value="UniProtKB-KW"/>
</dbReference>
<dbReference type="GO" id="GO:0000977">
    <property type="term" value="F:RNA polymerase II transcription regulatory region sequence-specific DNA binding"/>
    <property type="evidence" value="ECO:0007669"/>
    <property type="project" value="TreeGrafter"/>
</dbReference>
<evidence type="ECO:0000259" key="6">
    <source>
        <dbReference type="PROSITE" id="PS50157"/>
    </source>
</evidence>
<evidence type="ECO:0000256" key="5">
    <source>
        <dbReference type="PROSITE-ProRule" id="PRU00042"/>
    </source>
</evidence>
<proteinExistence type="predicted"/>
<dbReference type="GO" id="GO:0005634">
    <property type="term" value="C:nucleus"/>
    <property type="evidence" value="ECO:0007669"/>
    <property type="project" value="TreeGrafter"/>
</dbReference>
<dbReference type="InterPro" id="IPR013087">
    <property type="entry name" value="Znf_C2H2_type"/>
</dbReference>
<keyword evidence="4" id="KW-0862">Zinc</keyword>
<keyword evidence="2" id="KW-0677">Repeat</keyword>
<evidence type="ECO:0000313" key="7">
    <source>
        <dbReference type="EMBL" id="KAF2190249.1"/>
    </source>
</evidence>
<gene>
    <name evidence="7" type="ORF">K469DRAFT_560860</name>
</gene>
<dbReference type="Gene3D" id="3.30.160.60">
    <property type="entry name" value="Classic Zinc Finger"/>
    <property type="match status" value="1"/>
</dbReference>
<feature type="non-terminal residue" evidence="7">
    <location>
        <position position="1"/>
    </location>
</feature>
<dbReference type="PANTHER" id="PTHR24409">
    <property type="entry name" value="ZINC FINGER PROTEIN 142"/>
    <property type="match status" value="1"/>
</dbReference>
<keyword evidence="1" id="KW-0479">Metal-binding</keyword>
<dbReference type="SMART" id="SM00355">
    <property type="entry name" value="ZnF_C2H2"/>
    <property type="match status" value="4"/>
</dbReference>
<reference evidence="7" key="1">
    <citation type="journal article" date="2020" name="Stud. Mycol.">
        <title>101 Dothideomycetes genomes: a test case for predicting lifestyles and emergence of pathogens.</title>
        <authorList>
            <person name="Haridas S."/>
            <person name="Albert R."/>
            <person name="Binder M."/>
            <person name="Bloem J."/>
            <person name="Labutti K."/>
            <person name="Salamov A."/>
            <person name="Andreopoulos B."/>
            <person name="Baker S."/>
            <person name="Barry K."/>
            <person name="Bills G."/>
            <person name="Bluhm B."/>
            <person name="Cannon C."/>
            <person name="Castanera R."/>
            <person name="Culley D."/>
            <person name="Daum C."/>
            <person name="Ezra D."/>
            <person name="Gonzalez J."/>
            <person name="Henrissat B."/>
            <person name="Kuo A."/>
            <person name="Liang C."/>
            <person name="Lipzen A."/>
            <person name="Lutzoni F."/>
            <person name="Magnuson J."/>
            <person name="Mondo S."/>
            <person name="Nolan M."/>
            <person name="Ohm R."/>
            <person name="Pangilinan J."/>
            <person name="Park H.-J."/>
            <person name="Ramirez L."/>
            <person name="Alfaro M."/>
            <person name="Sun H."/>
            <person name="Tritt A."/>
            <person name="Yoshinaga Y."/>
            <person name="Zwiers L.-H."/>
            <person name="Turgeon B."/>
            <person name="Goodwin S."/>
            <person name="Spatafora J."/>
            <person name="Crous P."/>
            <person name="Grigoriev I."/>
        </authorList>
    </citation>
    <scope>NUCLEOTIDE SEQUENCE</scope>
    <source>
        <strain evidence="7">CBS 207.26</strain>
    </source>
</reference>
<protein>
    <recommendedName>
        <fullName evidence="6">C2H2-type domain-containing protein</fullName>
    </recommendedName>
</protein>
<dbReference type="PROSITE" id="PS50157">
    <property type="entry name" value="ZINC_FINGER_C2H2_2"/>
    <property type="match status" value="2"/>
</dbReference>
<feature type="domain" description="C2H2-type" evidence="6">
    <location>
        <begin position="79"/>
        <end position="101"/>
    </location>
</feature>
<evidence type="ECO:0000256" key="3">
    <source>
        <dbReference type="ARBA" id="ARBA00022771"/>
    </source>
</evidence>
<dbReference type="PROSITE" id="PS00028">
    <property type="entry name" value="ZINC_FINGER_C2H2_1"/>
    <property type="match status" value="1"/>
</dbReference>
<accession>A0A6A6EI09</accession>
<evidence type="ECO:0000313" key="8">
    <source>
        <dbReference type="Proteomes" id="UP000800200"/>
    </source>
</evidence>
<dbReference type="InterPro" id="IPR036236">
    <property type="entry name" value="Znf_C2H2_sf"/>
</dbReference>
<dbReference type="EMBL" id="ML994619">
    <property type="protein sequence ID" value="KAF2190249.1"/>
    <property type="molecule type" value="Genomic_DNA"/>
</dbReference>
<dbReference type="GO" id="GO:0000981">
    <property type="term" value="F:DNA-binding transcription factor activity, RNA polymerase II-specific"/>
    <property type="evidence" value="ECO:0007669"/>
    <property type="project" value="TreeGrafter"/>
</dbReference>